<dbReference type="RefSeq" id="WP_338749822.1">
    <property type="nucleotide sequence ID" value="NZ_CP147404.1"/>
</dbReference>
<dbReference type="Pfam" id="PF26348">
    <property type="entry name" value="SRA_ScoMcrA"/>
    <property type="match status" value="1"/>
</dbReference>
<dbReference type="EMBL" id="CP147404">
    <property type="protein sequence ID" value="WXB91885.1"/>
    <property type="molecule type" value="Genomic_DNA"/>
</dbReference>
<evidence type="ECO:0000313" key="3">
    <source>
        <dbReference type="Proteomes" id="UP001387364"/>
    </source>
</evidence>
<proteinExistence type="predicted"/>
<keyword evidence="2" id="KW-0255">Endonuclease</keyword>
<organism evidence="2 3">
    <name type="scientific">Bacillus kandeliae</name>
    <dbReference type="NCBI Taxonomy" id="3129297"/>
    <lineage>
        <taxon>Bacteria</taxon>
        <taxon>Bacillati</taxon>
        <taxon>Bacillota</taxon>
        <taxon>Bacilli</taxon>
        <taxon>Bacillales</taxon>
        <taxon>Bacillaceae</taxon>
        <taxon>Bacillus</taxon>
    </lineage>
</organism>
<keyword evidence="3" id="KW-1185">Reference proteome</keyword>
<reference evidence="2 3" key="1">
    <citation type="submission" date="2024-02" db="EMBL/GenBank/DDBJ databases">
        <title>Seven novel Bacillus-like species.</title>
        <authorList>
            <person name="Liu G."/>
        </authorList>
    </citation>
    <scope>NUCLEOTIDE SEQUENCE [LARGE SCALE GENOMIC DNA]</scope>
    <source>
        <strain evidence="2 3">FJAT-52991</strain>
    </source>
</reference>
<evidence type="ECO:0000313" key="2">
    <source>
        <dbReference type="EMBL" id="WXB91885.1"/>
    </source>
</evidence>
<dbReference type="Proteomes" id="UP001387364">
    <property type="component" value="Chromosome"/>
</dbReference>
<sequence length="277" mass="31789">MDISSLRSGQVIDNQQLASIFKCAPQGGMRRSLTTNSLVLVTHADKTLYNDRWEGEILHYTGMGQSGDQSLEFQQNKTLNNSNHSDIKVYLFEVFKEKEYTFHGEVKLIGDLYQELQDGADGASRKVWIFPIKVIDQNWHVPKSLIKETEEKKEKKLKRLSDQELLKRAKEGSKKASTRKTSEGTVYIRNQYVKALSLRMARGICQLCDQPAPFKDKQNNPYLEVHHIEWLSRGGDDSIENTIALCPNCHKKMHVLDEKSDVNKLKLRNNELLLLSI</sequence>
<keyword evidence="2" id="KW-0378">Hydrolase</keyword>
<dbReference type="Pfam" id="PF01844">
    <property type="entry name" value="HNH"/>
    <property type="match status" value="1"/>
</dbReference>
<protein>
    <submittedName>
        <fullName evidence="2">HNH endonuclease</fullName>
    </submittedName>
</protein>
<dbReference type="InterPro" id="IPR002711">
    <property type="entry name" value="HNH"/>
</dbReference>
<dbReference type="CDD" id="cd00085">
    <property type="entry name" value="HNHc"/>
    <property type="match status" value="1"/>
</dbReference>
<name>A0ABZ2N2V3_9BACI</name>
<keyword evidence="2" id="KW-0540">Nuclease</keyword>
<dbReference type="GO" id="GO:0004519">
    <property type="term" value="F:endonuclease activity"/>
    <property type="evidence" value="ECO:0007669"/>
    <property type="project" value="UniProtKB-KW"/>
</dbReference>
<dbReference type="Gene3D" id="1.10.30.50">
    <property type="match status" value="1"/>
</dbReference>
<gene>
    <name evidence="2" type="ORF">WDJ61_11460</name>
</gene>
<feature type="domain" description="HNH nuclease" evidence="1">
    <location>
        <begin position="192"/>
        <end position="251"/>
    </location>
</feature>
<dbReference type="SMART" id="SM00507">
    <property type="entry name" value="HNHc"/>
    <property type="match status" value="1"/>
</dbReference>
<dbReference type="InterPro" id="IPR003615">
    <property type="entry name" value="HNH_nuc"/>
</dbReference>
<dbReference type="InterPro" id="IPR058712">
    <property type="entry name" value="SRA_ScoMcrA"/>
</dbReference>
<evidence type="ECO:0000259" key="1">
    <source>
        <dbReference type="SMART" id="SM00507"/>
    </source>
</evidence>
<accession>A0ABZ2N2V3</accession>